<evidence type="ECO:0000313" key="1">
    <source>
        <dbReference type="EMBL" id="KAJ7561900.1"/>
    </source>
</evidence>
<dbReference type="EMBL" id="CM055094">
    <property type="protein sequence ID" value="KAJ7561900.1"/>
    <property type="molecule type" value="Genomic_DNA"/>
</dbReference>
<gene>
    <name evidence="1" type="ORF">O6H91_03G046600</name>
</gene>
<accession>A0ACC2E5V6</accession>
<evidence type="ECO:0000313" key="2">
    <source>
        <dbReference type="Proteomes" id="UP001162992"/>
    </source>
</evidence>
<organism evidence="1 2">
    <name type="scientific">Diphasiastrum complanatum</name>
    <name type="common">Issler's clubmoss</name>
    <name type="synonym">Lycopodium complanatum</name>
    <dbReference type="NCBI Taxonomy" id="34168"/>
    <lineage>
        <taxon>Eukaryota</taxon>
        <taxon>Viridiplantae</taxon>
        <taxon>Streptophyta</taxon>
        <taxon>Embryophyta</taxon>
        <taxon>Tracheophyta</taxon>
        <taxon>Lycopodiopsida</taxon>
        <taxon>Lycopodiales</taxon>
        <taxon>Lycopodiaceae</taxon>
        <taxon>Lycopodioideae</taxon>
        <taxon>Diphasiastrum</taxon>
    </lineage>
</organism>
<name>A0ACC2E5V6_DIPCM</name>
<proteinExistence type="predicted"/>
<comment type="caution">
    <text evidence="1">The sequence shown here is derived from an EMBL/GenBank/DDBJ whole genome shotgun (WGS) entry which is preliminary data.</text>
</comment>
<protein>
    <submittedName>
        <fullName evidence="1">Uncharacterized protein</fullName>
    </submittedName>
</protein>
<dbReference type="Proteomes" id="UP001162992">
    <property type="component" value="Chromosome 3"/>
</dbReference>
<reference evidence="2" key="1">
    <citation type="journal article" date="2024" name="Proc. Natl. Acad. Sci. U.S.A.">
        <title>Extraordinary preservation of gene collinearity over three hundred million years revealed in homosporous lycophytes.</title>
        <authorList>
            <person name="Li C."/>
            <person name="Wickell D."/>
            <person name="Kuo L.Y."/>
            <person name="Chen X."/>
            <person name="Nie B."/>
            <person name="Liao X."/>
            <person name="Peng D."/>
            <person name="Ji J."/>
            <person name="Jenkins J."/>
            <person name="Williams M."/>
            <person name="Shu S."/>
            <person name="Plott C."/>
            <person name="Barry K."/>
            <person name="Rajasekar S."/>
            <person name="Grimwood J."/>
            <person name="Han X."/>
            <person name="Sun S."/>
            <person name="Hou Z."/>
            <person name="He W."/>
            <person name="Dai G."/>
            <person name="Sun C."/>
            <person name="Schmutz J."/>
            <person name="Leebens-Mack J.H."/>
            <person name="Li F.W."/>
            <person name="Wang L."/>
        </authorList>
    </citation>
    <scope>NUCLEOTIDE SEQUENCE [LARGE SCALE GENOMIC DNA]</scope>
    <source>
        <strain evidence="2">cv. PW_Plant_1</strain>
    </source>
</reference>
<sequence length="150" mass="16482">MSERRWFRPGYHVEGSDEEVICPKPRRVAHMLYPCPDVLKIPRRPRSHSVSRADADPGFEILDIFLSKGGLGESPISACSPPYFCGSPPSRSSNPLIHDVQFIHQRFTPSPSVLSQPNSCESSRGGKPLVRVEGFAFAGSDSRCSVSARA</sequence>
<keyword evidence="2" id="KW-1185">Reference proteome</keyword>